<name>A0A8H4UNC5_9HYPO</name>
<evidence type="ECO:0000256" key="1">
    <source>
        <dbReference type="ARBA" id="ARBA00004141"/>
    </source>
</evidence>
<evidence type="ECO:0000256" key="4">
    <source>
        <dbReference type="ARBA" id="ARBA00023136"/>
    </source>
</evidence>
<feature type="transmembrane region" description="Helical" evidence="6">
    <location>
        <begin position="128"/>
        <end position="151"/>
    </location>
</feature>
<evidence type="ECO:0000256" key="6">
    <source>
        <dbReference type="SAM" id="Phobius"/>
    </source>
</evidence>
<evidence type="ECO:0000256" key="3">
    <source>
        <dbReference type="ARBA" id="ARBA00022989"/>
    </source>
</evidence>
<dbReference type="EMBL" id="JABEYC010000241">
    <property type="protein sequence ID" value="KAF4980321.1"/>
    <property type="molecule type" value="Genomic_DNA"/>
</dbReference>
<reference evidence="8" key="1">
    <citation type="journal article" date="2020" name="BMC Genomics">
        <title>Correction to: Identification and distribution of gene clusters required for synthesis of sphingolipid metabolism inhibitors in diverse species of the filamentous fungus Fusarium.</title>
        <authorList>
            <person name="Kim H.S."/>
            <person name="Lohmar J.M."/>
            <person name="Busman M."/>
            <person name="Brown D.W."/>
            <person name="Naumann T.A."/>
            <person name="Divon H.H."/>
            <person name="Lysoe E."/>
            <person name="Uhlig S."/>
            <person name="Proctor R.H."/>
        </authorList>
    </citation>
    <scope>NUCLEOTIDE SEQUENCE</scope>
    <source>
        <strain evidence="8">NRRL 22465</strain>
    </source>
</reference>
<protein>
    <recommendedName>
        <fullName evidence="7">Rhodopsin domain-containing protein</fullName>
    </recommendedName>
</protein>
<sequence>MAVDPNKTSVAPTGLGLALLTLSMFFAALTTVVMALRVWIRTKHGVFAMDDTLMVVGWMLYIILVAMVARGTYIGIGTRDAELNDRIQQDGRMYLWMLQGLYCVALVFIKCSICVTLLRIAVIKAHRIIIWITIAVSIMSTLIVVIGLMAMCRPINANWDANAGGECSPPVVIVSLSYLVSAAAVATDWTCAVLPSFMLYHSQMKRATKISISIILGLGVLASVATIARFPYIKAYASATDLLHNVANIIFWSVFETGTGVVAGSLPAMRTMLKNYVSFDSTHQSSGHMTPYIGSNKGTMSSKVGAASRMHAGVTSNAAANRNWEPLDDASSSHKIYVQVDVEMQSLERTGTSVISHGSLEDVRAQQDAGFGGPPLAARR</sequence>
<dbReference type="Pfam" id="PF20684">
    <property type="entry name" value="Fung_rhodopsin"/>
    <property type="match status" value="1"/>
</dbReference>
<dbReference type="InterPro" id="IPR052337">
    <property type="entry name" value="SAT4-like"/>
</dbReference>
<dbReference type="OrthoDB" id="9976870at2759"/>
<proteinExistence type="inferred from homology"/>
<dbReference type="GO" id="GO:0016020">
    <property type="term" value="C:membrane"/>
    <property type="evidence" value="ECO:0007669"/>
    <property type="project" value="UniProtKB-SubCell"/>
</dbReference>
<dbReference type="InterPro" id="IPR049326">
    <property type="entry name" value="Rhodopsin_dom_fungi"/>
</dbReference>
<feature type="transmembrane region" description="Helical" evidence="6">
    <location>
        <begin position="52"/>
        <end position="76"/>
    </location>
</feature>
<evidence type="ECO:0000313" key="9">
    <source>
        <dbReference type="Proteomes" id="UP000635477"/>
    </source>
</evidence>
<organism evidence="8 9">
    <name type="scientific">Fusarium zealandicum</name>
    <dbReference type="NCBI Taxonomy" id="1053134"/>
    <lineage>
        <taxon>Eukaryota</taxon>
        <taxon>Fungi</taxon>
        <taxon>Dikarya</taxon>
        <taxon>Ascomycota</taxon>
        <taxon>Pezizomycotina</taxon>
        <taxon>Sordariomycetes</taxon>
        <taxon>Hypocreomycetidae</taxon>
        <taxon>Hypocreales</taxon>
        <taxon>Nectriaceae</taxon>
        <taxon>Fusarium</taxon>
        <taxon>Fusarium staphyleae species complex</taxon>
    </lineage>
</organism>
<feature type="transmembrane region" description="Helical" evidence="6">
    <location>
        <begin position="15"/>
        <end position="40"/>
    </location>
</feature>
<keyword evidence="2 6" id="KW-0812">Transmembrane</keyword>
<evidence type="ECO:0000313" key="8">
    <source>
        <dbReference type="EMBL" id="KAF4980321.1"/>
    </source>
</evidence>
<dbReference type="AlphaFoldDB" id="A0A8H4UNC5"/>
<dbReference type="PANTHER" id="PTHR33048">
    <property type="entry name" value="PTH11-LIKE INTEGRAL MEMBRANE PROTEIN (AFU_ORTHOLOGUE AFUA_5G11245)"/>
    <property type="match status" value="1"/>
</dbReference>
<comment type="subcellular location">
    <subcellularLocation>
        <location evidence="1">Membrane</location>
        <topology evidence="1">Multi-pass membrane protein</topology>
    </subcellularLocation>
</comment>
<evidence type="ECO:0000256" key="5">
    <source>
        <dbReference type="ARBA" id="ARBA00038359"/>
    </source>
</evidence>
<feature type="domain" description="Rhodopsin" evidence="7">
    <location>
        <begin position="36"/>
        <end position="274"/>
    </location>
</feature>
<dbReference type="Proteomes" id="UP000635477">
    <property type="component" value="Unassembled WGS sequence"/>
</dbReference>
<keyword evidence="3 6" id="KW-1133">Transmembrane helix</keyword>
<feature type="transmembrane region" description="Helical" evidence="6">
    <location>
        <begin position="212"/>
        <end position="230"/>
    </location>
</feature>
<dbReference type="PANTHER" id="PTHR33048:SF15">
    <property type="entry name" value="INTEGRAL MEMBRANE PROTEIN"/>
    <property type="match status" value="1"/>
</dbReference>
<reference evidence="8" key="2">
    <citation type="submission" date="2020-05" db="EMBL/GenBank/DDBJ databases">
        <authorList>
            <person name="Kim H.-S."/>
            <person name="Proctor R.H."/>
            <person name="Brown D.W."/>
        </authorList>
    </citation>
    <scope>NUCLEOTIDE SEQUENCE</scope>
    <source>
        <strain evidence="8">NRRL 22465</strain>
    </source>
</reference>
<keyword evidence="9" id="KW-1185">Reference proteome</keyword>
<feature type="transmembrane region" description="Helical" evidence="6">
    <location>
        <begin position="96"/>
        <end position="121"/>
    </location>
</feature>
<comment type="similarity">
    <text evidence="5">Belongs to the SAT4 family.</text>
</comment>
<keyword evidence="4 6" id="KW-0472">Membrane</keyword>
<comment type="caution">
    <text evidence="8">The sequence shown here is derived from an EMBL/GenBank/DDBJ whole genome shotgun (WGS) entry which is preliminary data.</text>
</comment>
<evidence type="ECO:0000259" key="7">
    <source>
        <dbReference type="Pfam" id="PF20684"/>
    </source>
</evidence>
<accession>A0A8H4UNC5</accession>
<feature type="transmembrane region" description="Helical" evidence="6">
    <location>
        <begin position="250"/>
        <end position="269"/>
    </location>
</feature>
<evidence type="ECO:0000256" key="2">
    <source>
        <dbReference type="ARBA" id="ARBA00022692"/>
    </source>
</evidence>
<gene>
    <name evidence="8" type="ORF">FZEAL_3638</name>
</gene>